<dbReference type="EMBL" id="LATX01001424">
    <property type="protein sequence ID" value="KTB41851.1"/>
    <property type="molecule type" value="Genomic_DNA"/>
</dbReference>
<protein>
    <submittedName>
        <fullName evidence="2">Uncharacterized protein</fullName>
    </submittedName>
</protein>
<keyword evidence="1" id="KW-0472">Membrane</keyword>
<evidence type="ECO:0000313" key="3">
    <source>
        <dbReference type="Proteomes" id="UP000054988"/>
    </source>
</evidence>
<proteinExistence type="predicted"/>
<feature type="transmembrane region" description="Helical" evidence="1">
    <location>
        <begin position="54"/>
        <end position="74"/>
    </location>
</feature>
<feature type="transmembrane region" description="Helical" evidence="1">
    <location>
        <begin position="172"/>
        <end position="195"/>
    </location>
</feature>
<evidence type="ECO:0000256" key="1">
    <source>
        <dbReference type="SAM" id="Phobius"/>
    </source>
</evidence>
<sequence>MSMISIAAEGQQVVYAECLYIAGAILCFIILAMIGIAGLHPVSKPHLDRVSFRILIYALVANMVYAISVVVEQYHQQEKDCAGQMWLILFTLNLSAYLPFCIGLNLQLVLIHKINGQRMEKFYILGSVLLALAVTLSLLFKGQLGWSPVFKTCWYTSTDLIERLKWQIGTQIIWNILVFLGEVVAFSSVVIFMAVERSRFSTGGSPQEVPPKIQAVVVTIFNGLRPIAYALLAATDPSLIRGLLAIRHAKNGPIRSNLSCGRFNSRTQFTTQLGIEEATSGLGGTGYSYSASSPLVSCPQPVLQIHDTDPTDDGRIELAEAHYSPVRNADVLQSLNFLNLEHI</sequence>
<keyword evidence="1" id="KW-1133">Transmembrane helix</keyword>
<dbReference type="Proteomes" id="UP000054988">
    <property type="component" value="Unassembled WGS sequence"/>
</dbReference>
<feature type="transmembrane region" description="Helical" evidence="1">
    <location>
        <begin position="20"/>
        <end position="42"/>
    </location>
</feature>
<organism evidence="2 3">
    <name type="scientific">Moniliophthora roreri</name>
    <name type="common">Frosty pod rot fungus</name>
    <name type="synonym">Monilia roreri</name>
    <dbReference type="NCBI Taxonomy" id="221103"/>
    <lineage>
        <taxon>Eukaryota</taxon>
        <taxon>Fungi</taxon>
        <taxon>Dikarya</taxon>
        <taxon>Basidiomycota</taxon>
        <taxon>Agaricomycotina</taxon>
        <taxon>Agaricomycetes</taxon>
        <taxon>Agaricomycetidae</taxon>
        <taxon>Agaricales</taxon>
        <taxon>Marasmiineae</taxon>
        <taxon>Marasmiaceae</taxon>
        <taxon>Moniliophthora</taxon>
    </lineage>
</organism>
<gene>
    <name evidence="2" type="ORF">WG66_5643</name>
</gene>
<keyword evidence="1" id="KW-0812">Transmembrane</keyword>
<feature type="transmembrane region" description="Helical" evidence="1">
    <location>
        <begin position="122"/>
        <end position="140"/>
    </location>
</feature>
<accession>A0A0W0FZV3</accession>
<evidence type="ECO:0000313" key="2">
    <source>
        <dbReference type="EMBL" id="KTB41851.1"/>
    </source>
</evidence>
<feature type="transmembrane region" description="Helical" evidence="1">
    <location>
        <begin position="86"/>
        <end position="110"/>
    </location>
</feature>
<reference evidence="2 3" key="1">
    <citation type="submission" date="2015-12" db="EMBL/GenBank/DDBJ databases">
        <title>Draft genome sequence of Moniliophthora roreri, the causal agent of frosty pod rot of cacao.</title>
        <authorList>
            <person name="Aime M.C."/>
            <person name="Diaz-Valderrama J.R."/>
            <person name="Kijpornyongpan T."/>
            <person name="Phillips-Mora W."/>
        </authorList>
    </citation>
    <scope>NUCLEOTIDE SEQUENCE [LARGE SCALE GENOMIC DNA]</scope>
    <source>
        <strain evidence="2 3">MCA 2952</strain>
    </source>
</reference>
<dbReference type="Gene3D" id="1.20.1070.10">
    <property type="entry name" value="Rhodopsin 7-helix transmembrane proteins"/>
    <property type="match status" value="1"/>
</dbReference>
<name>A0A0W0FZV3_MONRR</name>
<comment type="caution">
    <text evidence="2">The sequence shown here is derived from an EMBL/GenBank/DDBJ whole genome shotgun (WGS) entry which is preliminary data.</text>
</comment>
<dbReference type="AlphaFoldDB" id="A0A0W0FZV3"/>